<keyword evidence="2" id="KW-1185">Reference proteome</keyword>
<evidence type="ECO:0000313" key="2">
    <source>
        <dbReference type="Proteomes" id="UP000623010"/>
    </source>
</evidence>
<sequence length="94" mass="10071">MLEMNEASVRVRREGAHGAVRVQGPLALVAEVLAARTRAAALRVAAVHRAAGWGEEARVWRARARRILTTIQATRRGRSVRAASAGLPTLGGRP</sequence>
<organism evidence="1 2">
    <name type="scientific">Streptomyces echinoruber</name>
    <dbReference type="NCBI Taxonomy" id="68898"/>
    <lineage>
        <taxon>Bacteria</taxon>
        <taxon>Bacillati</taxon>
        <taxon>Actinomycetota</taxon>
        <taxon>Actinomycetes</taxon>
        <taxon>Kitasatosporales</taxon>
        <taxon>Streptomycetaceae</taxon>
        <taxon>Streptomyces</taxon>
    </lineage>
</organism>
<proteinExistence type="predicted"/>
<reference evidence="1" key="1">
    <citation type="journal article" date="2014" name="Int. J. Syst. Evol. Microbiol.">
        <title>Complete genome sequence of Corynebacterium casei LMG S-19264T (=DSM 44701T), isolated from a smear-ripened cheese.</title>
        <authorList>
            <consortium name="US DOE Joint Genome Institute (JGI-PGF)"/>
            <person name="Walter F."/>
            <person name="Albersmeier A."/>
            <person name="Kalinowski J."/>
            <person name="Ruckert C."/>
        </authorList>
    </citation>
    <scope>NUCLEOTIDE SEQUENCE</scope>
    <source>
        <strain evidence="1">JCM 5016</strain>
    </source>
</reference>
<accession>A0A918VE83</accession>
<comment type="caution">
    <text evidence="1">The sequence shown here is derived from an EMBL/GenBank/DDBJ whole genome shotgun (WGS) entry which is preliminary data.</text>
</comment>
<dbReference type="EMBL" id="BMWH01000012">
    <property type="protein sequence ID" value="GGZ92485.1"/>
    <property type="molecule type" value="Genomic_DNA"/>
</dbReference>
<protein>
    <submittedName>
        <fullName evidence="1">Uncharacterized protein</fullName>
    </submittedName>
</protein>
<name>A0A918VE83_9ACTN</name>
<gene>
    <name evidence="1" type="ORF">GCM10010389_33940</name>
</gene>
<dbReference type="Proteomes" id="UP000623010">
    <property type="component" value="Unassembled WGS sequence"/>
</dbReference>
<reference evidence="1" key="2">
    <citation type="submission" date="2020-09" db="EMBL/GenBank/DDBJ databases">
        <authorList>
            <person name="Sun Q."/>
            <person name="Ohkuma M."/>
        </authorList>
    </citation>
    <scope>NUCLEOTIDE SEQUENCE</scope>
    <source>
        <strain evidence="1">JCM 5016</strain>
    </source>
</reference>
<dbReference type="AlphaFoldDB" id="A0A918VE83"/>
<evidence type="ECO:0000313" key="1">
    <source>
        <dbReference type="EMBL" id="GGZ92485.1"/>
    </source>
</evidence>